<keyword evidence="3 9" id="KW-0698">rRNA processing</keyword>
<feature type="binding site" evidence="9">
    <location>
        <position position="146"/>
    </location>
    <ligand>
        <name>Mg(2+)</name>
        <dbReference type="ChEBI" id="CHEBI:18420"/>
    </ligand>
</feature>
<keyword evidence="9" id="KW-0479">Metal-binding</keyword>
<dbReference type="PANTHER" id="PTHR11207:SF0">
    <property type="entry name" value="RIBONUCLEASE 3"/>
    <property type="match status" value="1"/>
</dbReference>
<dbReference type="HAMAP" id="MF_00104">
    <property type="entry name" value="RNase_III"/>
    <property type="match status" value="1"/>
</dbReference>
<dbReference type="Proteomes" id="UP000274271">
    <property type="component" value="Unassembled WGS sequence"/>
</dbReference>
<dbReference type="GO" id="GO:0010468">
    <property type="term" value="P:regulation of gene expression"/>
    <property type="evidence" value="ECO:0007669"/>
    <property type="project" value="TreeGrafter"/>
</dbReference>
<comment type="caution">
    <text evidence="12">The sequence shown here is derived from an EMBL/GenBank/DDBJ whole genome shotgun (WGS) entry which is preliminary data.</text>
</comment>
<feature type="domain" description="DRBM" evidence="10">
    <location>
        <begin position="187"/>
        <end position="255"/>
    </location>
</feature>
<keyword evidence="8 9" id="KW-0694">RNA-binding</keyword>
<evidence type="ECO:0000256" key="6">
    <source>
        <dbReference type="ARBA" id="ARBA00022759"/>
    </source>
</evidence>
<keyword evidence="7 9" id="KW-0378">Hydrolase</keyword>
<keyword evidence="9" id="KW-0460">Magnesium</keyword>
<dbReference type="InterPro" id="IPR000999">
    <property type="entry name" value="RNase_III_dom"/>
</dbReference>
<evidence type="ECO:0000256" key="9">
    <source>
        <dbReference type="HAMAP-Rule" id="MF_00104"/>
    </source>
</evidence>
<keyword evidence="4 9" id="KW-0507">mRNA processing</keyword>
<dbReference type="InterPro" id="IPR011907">
    <property type="entry name" value="RNase_III"/>
</dbReference>
<dbReference type="SUPFAM" id="SSF54768">
    <property type="entry name" value="dsRNA-binding domain-like"/>
    <property type="match status" value="1"/>
</dbReference>
<keyword evidence="9" id="KW-0699">rRNA-binding</keyword>
<proteinExistence type="inferred from homology"/>
<dbReference type="GO" id="GO:0003725">
    <property type="term" value="F:double-stranded RNA binding"/>
    <property type="evidence" value="ECO:0007669"/>
    <property type="project" value="TreeGrafter"/>
</dbReference>
<evidence type="ECO:0000259" key="10">
    <source>
        <dbReference type="PROSITE" id="PS50137"/>
    </source>
</evidence>
<dbReference type="SUPFAM" id="SSF69065">
    <property type="entry name" value="RNase III domain-like"/>
    <property type="match status" value="1"/>
</dbReference>
<name>A0A3P1CR44_9BACT</name>
<dbReference type="GO" id="GO:0006364">
    <property type="term" value="P:rRNA processing"/>
    <property type="evidence" value="ECO:0007669"/>
    <property type="project" value="UniProtKB-UniRule"/>
</dbReference>
<dbReference type="SMART" id="SM00358">
    <property type="entry name" value="DSRM"/>
    <property type="match status" value="1"/>
</dbReference>
<evidence type="ECO:0000256" key="8">
    <source>
        <dbReference type="ARBA" id="ARBA00022884"/>
    </source>
</evidence>
<dbReference type="AlphaFoldDB" id="A0A3P1CR44"/>
<evidence type="ECO:0000259" key="11">
    <source>
        <dbReference type="PROSITE" id="PS50142"/>
    </source>
</evidence>
<dbReference type="Pfam" id="PF00035">
    <property type="entry name" value="dsrm"/>
    <property type="match status" value="1"/>
</dbReference>
<evidence type="ECO:0000256" key="5">
    <source>
        <dbReference type="ARBA" id="ARBA00022722"/>
    </source>
</evidence>
<dbReference type="Gene3D" id="1.10.1520.10">
    <property type="entry name" value="Ribonuclease III domain"/>
    <property type="match status" value="1"/>
</dbReference>
<reference evidence="12 13" key="1">
    <citation type="submission" date="2018-11" db="EMBL/GenBank/DDBJ databases">
        <authorList>
            <person name="Zhou Z."/>
            <person name="Wang G."/>
        </authorList>
    </citation>
    <scope>NUCLEOTIDE SEQUENCE [LARGE SCALE GENOMIC DNA]</scope>
    <source>
        <strain evidence="12 13">KCTC42998</strain>
    </source>
</reference>
<feature type="active site" evidence="9">
    <location>
        <position position="149"/>
    </location>
</feature>
<evidence type="ECO:0000313" key="12">
    <source>
        <dbReference type="EMBL" id="RRB15556.1"/>
    </source>
</evidence>
<dbReference type="PROSITE" id="PS00517">
    <property type="entry name" value="RNASE_3_1"/>
    <property type="match status" value="1"/>
</dbReference>
<dbReference type="GO" id="GO:0019843">
    <property type="term" value="F:rRNA binding"/>
    <property type="evidence" value="ECO:0007669"/>
    <property type="project" value="UniProtKB-KW"/>
</dbReference>
<feature type="binding site" evidence="9">
    <location>
        <position position="73"/>
    </location>
    <ligand>
        <name>Mg(2+)</name>
        <dbReference type="ChEBI" id="CHEBI:18420"/>
    </ligand>
</feature>
<comment type="cofactor">
    <cofactor evidence="9">
        <name>Mg(2+)</name>
        <dbReference type="ChEBI" id="CHEBI:18420"/>
    </cofactor>
</comment>
<organism evidence="12 13">
    <name type="scientific">Larkinella knui</name>
    <dbReference type="NCBI Taxonomy" id="2025310"/>
    <lineage>
        <taxon>Bacteria</taxon>
        <taxon>Pseudomonadati</taxon>
        <taxon>Bacteroidota</taxon>
        <taxon>Cytophagia</taxon>
        <taxon>Cytophagales</taxon>
        <taxon>Spirosomataceae</taxon>
        <taxon>Larkinella</taxon>
    </lineage>
</organism>
<dbReference type="GO" id="GO:0004525">
    <property type="term" value="F:ribonuclease III activity"/>
    <property type="evidence" value="ECO:0007669"/>
    <property type="project" value="UniProtKB-UniRule"/>
</dbReference>
<dbReference type="Pfam" id="PF14622">
    <property type="entry name" value="Ribonucleas_3_3"/>
    <property type="match status" value="1"/>
</dbReference>
<dbReference type="FunFam" id="3.30.160.20:FF:000007">
    <property type="entry name" value="Double-stranded RNA-binding protein Staufen homolog 1"/>
    <property type="match status" value="1"/>
</dbReference>
<dbReference type="Gene3D" id="3.30.160.20">
    <property type="match status" value="1"/>
</dbReference>
<evidence type="ECO:0000256" key="3">
    <source>
        <dbReference type="ARBA" id="ARBA00022552"/>
    </source>
</evidence>
<feature type="active site" evidence="9">
    <location>
        <position position="77"/>
    </location>
</feature>
<dbReference type="CDD" id="cd10845">
    <property type="entry name" value="DSRM_RNAse_III_family"/>
    <property type="match status" value="1"/>
</dbReference>
<comment type="function">
    <text evidence="9">Digests double-stranded RNA. Involved in the processing of primary rRNA transcript to yield the immediate precursors to the large and small rRNAs (23S and 16S). Processes some mRNAs, and tRNAs when they are encoded in the rRNA operon. Processes pre-crRNA and tracrRNA of type II CRISPR loci if present in the organism.</text>
</comment>
<dbReference type="InterPro" id="IPR014720">
    <property type="entry name" value="dsRBD_dom"/>
</dbReference>
<evidence type="ECO:0000256" key="2">
    <source>
        <dbReference type="ARBA" id="ARBA00010183"/>
    </source>
</evidence>
<dbReference type="EMBL" id="RQJP01000002">
    <property type="protein sequence ID" value="RRB15556.1"/>
    <property type="molecule type" value="Genomic_DNA"/>
</dbReference>
<comment type="subcellular location">
    <subcellularLocation>
        <location evidence="9">Cytoplasm</location>
    </subcellularLocation>
</comment>
<comment type="similarity">
    <text evidence="2">Belongs to the ribonuclease III family.</text>
</comment>
<evidence type="ECO:0000313" key="13">
    <source>
        <dbReference type="Proteomes" id="UP000274271"/>
    </source>
</evidence>
<comment type="catalytic activity">
    <reaction evidence="1 9">
        <text>Endonucleolytic cleavage to 5'-phosphomonoester.</text>
        <dbReference type="EC" id="3.1.26.3"/>
    </reaction>
</comment>
<protein>
    <recommendedName>
        <fullName evidence="9">Ribonuclease 3</fullName>
        <ecNumber evidence="9">3.1.26.3</ecNumber>
    </recommendedName>
    <alternativeName>
        <fullName evidence="9">Ribonuclease III</fullName>
        <shortName evidence="9">RNase III</shortName>
    </alternativeName>
</protein>
<dbReference type="GO" id="GO:0005737">
    <property type="term" value="C:cytoplasm"/>
    <property type="evidence" value="ECO:0007669"/>
    <property type="project" value="UniProtKB-SubCell"/>
</dbReference>
<dbReference type="SMART" id="SM00535">
    <property type="entry name" value="RIBOc"/>
    <property type="match status" value="1"/>
</dbReference>
<dbReference type="GO" id="GO:0006397">
    <property type="term" value="P:mRNA processing"/>
    <property type="evidence" value="ECO:0007669"/>
    <property type="project" value="UniProtKB-UniRule"/>
</dbReference>
<dbReference type="PROSITE" id="PS50137">
    <property type="entry name" value="DS_RBD"/>
    <property type="match status" value="1"/>
</dbReference>
<sequence>MQAASTNTVFEPILSFFRLRLGNSERKKFRRSVEHIIGEAPSNIGLYQLAFRHTSASKETAIKGFKESNERLEYLGDAVLGMVIAEFLFKKFPYKDEGFLTEIRSRIVNRETLNIIARKIGLENLIEYDGSRNRGIVPSRTSMYGDALEALVGAIYLDKGFRFTRGFILKELLGHYDLEALISNNANYKSRLIEWAQREGKKVEFIIISERGNNHFREFISQVTVNDEPFAQGSGYSKKKAEQSAAEKACEQLQMKPVSN</sequence>
<dbReference type="PANTHER" id="PTHR11207">
    <property type="entry name" value="RIBONUCLEASE III"/>
    <property type="match status" value="1"/>
</dbReference>
<dbReference type="EC" id="3.1.26.3" evidence="9"/>
<feature type="domain" description="RNase III" evidence="11">
    <location>
        <begin position="26"/>
        <end position="160"/>
    </location>
</feature>
<feature type="binding site" evidence="9">
    <location>
        <position position="149"/>
    </location>
    <ligand>
        <name>Mg(2+)</name>
        <dbReference type="ChEBI" id="CHEBI:18420"/>
    </ligand>
</feature>
<dbReference type="OrthoDB" id="9805026at2"/>
<evidence type="ECO:0000256" key="7">
    <source>
        <dbReference type="ARBA" id="ARBA00022801"/>
    </source>
</evidence>
<dbReference type="RefSeq" id="WP_124907159.1">
    <property type="nucleotide sequence ID" value="NZ_RQJP01000002.1"/>
</dbReference>
<dbReference type="GO" id="GO:0046872">
    <property type="term" value="F:metal ion binding"/>
    <property type="evidence" value="ECO:0007669"/>
    <property type="project" value="UniProtKB-KW"/>
</dbReference>
<evidence type="ECO:0000256" key="1">
    <source>
        <dbReference type="ARBA" id="ARBA00000109"/>
    </source>
</evidence>
<comment type="subunit">
    <text evidence="9">Homodimer.</text>
</comment>
<keyword evidence="9" id="KW-0819">tRNA processing</keyword>
<dbReference type="CDD" id="cd00593">
    <property type="entry name" value="RIBOc"/>
    <property type="match status" value="1"/>
</dbReference>
<gene>
    <name evidence="9 12" type="primary">rnc</name>
    <name evidence="12" type="ORF">EHT87_13630</name>
</gene>
<dbReference type="GO" id="GO:0008033">
    <property type="term" value="P:tRNA processing"/>
    <property type="evidence" value="ECO:0007669"/>
    <property type="project" value="UniProtKB-KW"/>
</dbReference>
<dbReference type="NCBIfam" id="TIGR02191">
    <property type="entry name" value="RNaseIII"/>
    <property type="match status" value="1"/>
</dbReference>
<keyword evidence="9" id="KW-0963">Cytoplasm</keyword>
<dbReference type="PROSITE" id="PS50142">
    <property type="entry name" value="RNASE_3_2"/>
    <property type="match status" value="1"/>
</dbReference>
<dbReference type="FunFam" id="1.10.1520.10:FF:000001">
    <property type="entry name" value="Ribonuclease 3"/>
    <property type="match status" value="1"/>
</dbReference>
<keyword evidence="6 9" id="KW-0255">Endonuclease</keyword>
<keyword evidence="13" id="KW-1185">Reference proteome</keyword>
<accession>A0A3P1CR44</accession>
<keyword evidence="5 9" id="KW-0540">Nuclease</keyword>
<evidence type="ECO:0000256" key="4">
    <source>
        <dbReference type="ARBA" id="ARBA00022664"/>
    </source>
</evidence>
<dbReference type="InterPro" id="IPR036389">
    <property type="entry name" value="RNase_III_sf"/>
</dbReference>